<gene>
    <name evidence="5" type="primary">Rab7</name>
    <name evidence="5" type="ORF">H4R20_005062</name>
</gene>
<dbReference type="PANTHER" id="PTHR47981">
    <property type="entry name" value="RAB FAMILY"/>
    <property type="match status" value="1"/>
</dbReference>
<dbReference type="Pfam" id="PF00071">
    <property type="entry name" value="Ras"/>
    <property type="match status" value="1"/>
</dbReference>
<evidence type="ECO:0000256" key="4">
    <source>
        <dbReference type="ARBA" id="ARBA00023289"/>
    </source>
</evidence>
<dbReference type="SUPFAM" id="SSF52540">
    <property type="entry name" value="P-loop containing nucleoside triphosphate hydrolases"/>
    <property type="match status" value="1"/>
</dbReference>
<dbReference type="OrthoDB" id="265044at2759"/>
<dbReference type="PROSITE" id="PS51419">
    <property type="entry name" value="RAB"/>
    <property type="match status" value="1"/>
</dbReference>
<organism evidence="5 6">
    <name type="scientific">Coemansia guatemalensis</name>
    <dbReference type="NCBI Taxonomy" id="2761395"/>
    <lineage>
        <taxon>Eukaryota</taxon>
        <taxon>Fungi</taxon>
        <taxon>Fungi incertae sedis</taxon>
        <taxon>Zoopagomycota</taxon>
        <taxon>Kickxellomycotina</taxon>
        <taxon>Kickxellomycetes</taxon>
        <taxon>Kickxellales</taxon>
        <taxon>Kickxellaceae</taxon>
        <taxon>Coemansia</taxon>
    </lineage>
</organism>
<sequence>MERVFKVVLVGGTASGKTSLRNFLLHRTYTWQHTPTNNPDFVSTSVALNNGELAAVQIWDTADLLTTNSLVQDADGIILVIDGTRRESLLLLEQLWSALAADSSGPRSISMVPVILARTKVDMHQNIDCVQAKEYCRSVLGIDNIVCIPASARTGEGIATLFQTIVEQCQMQAQAACAPEQDKLILDSRPSRHGDPIAYHRFDVDEGPNGKRKYRINSSRFRYTIRRLLCLT</sequence>
<dbReference type="EMBL" id="JANBUO010001545">
    <property type="protein sequence ID" value="KAJ2797788.1"/>
    <property type="molecule type" value="Genomic_DNA"/>
</dbReference>
<dbReference type="GO" id="GO:0003924">
    <property type="term" value="F:GTPase activity"/>
    <property type="evidence" value="ECO:0007669"/>
    <property type="project" value="InterPro"/>
</dbReference>
<keyword evidence="3" id="KW-0342">GTP-binding</keyword>
<dbReference type="GO" id="GO:0005525">
    <property type="term" value="F:GTP binding"/>
    <property type="evidence" value="ECO:0007669"/>
    <property type="project" value="UniProtKB-KW"/>
</dbReference>
<protein>
    <submittedName>
        <fullName evidence="5">GTP binding</fullName>
    </submittedName>
</protein>
<dbReference type="PANTHER" id="PTHR47981:SF20">
    <property type="entry name" value="RAS-RELATED PROTEIN RAB-7A"/>
    <property type="match status" value="1"/>
</dbReference>
<reference evidence="5" key="1">
    <citation type="submission" date="2022-07" db="EMBL/GenBank/DDBJ databases">
        <title>Phylogenomic reconstructions and comparative analyses of Kickxellomycotina fungi.</title>
        <authorList>
            <person name="Reynolds N.K."/>
            <person name="Stajich J.E."/>
            <person name="Barry K."/>
            <person name="Grigoriev I.V."/>
            <person name="Crous P."/>
            <person name="Smith M.E."/>
        </authorList>
    </citation>
    <scope>NUCLEOTIDE SEQUENCE</scope>
    <source>
        <strain evidence="5">NRRL 1565</strain>
    </source>
</reference>
<dbReference type="SMART" id="SM00175">
    <property type="entry name" value="RAB"/>
    <property type="match status" value="1"/>
</dbReference>
<dbReference type="PRINTS" id="PR00449">
    <property type="entry name" value="RASTRNSFRMNG"/>
</dbReference>
<evidence type="ECO:0000256" key="2">
    <source>
        <dbReference type="ARBA" id="ARBA00022741"/>
    </source>
</evidence>
<dbReference type="InterPro" id="IPR027417">
    <property type="entry name" value="P-loop_NTPase"/>
</dbReference>
<keyword evidence="6" id="KW-1185">Reference proteome</keyword>
<proteinExistence type="inferred from homology"/>
<evidence type="ECO:0000256" key="1">
    <source>
        <dbReference type="ARBA" id="ARBA00006270"/>
    </source>
</evidence>
<dbReference type="Proteomes" id="UP001140094">
    <property type="component" value="Unassembled WGS sequence"/>
</dbReference>
<dbReference type="InterPro" id="IPR001806">
    <property type="entry name" value="Small_GTPase"/>
</dbReference>
<name>A0A9W8HR02_9FUNG</name>
<evidence type="ECO:0000313" key="5">
    <source>
        <dbReference type="EMBL" id="KAJ2797788.1"/>
    </source>
</evidence>
<comment type="similarity">
    <text evidence="1">Belongs to the small GTPase superfamily. Rab family.</text>
</comment>
<keyword evidence="4" id="KW-0636">Prenylation</keyword>
<dbReference type="SMART" id="SM00173">
    <property type="entry name" value="RAS"/>
    <property type="match status" value="1"/>
</dbReference>
<keyword evidence="4" id="KW-0449">Lipoprotein</keyword>
<evidence type="ECO:0000313" key="6">
    <source>
        <dbReference type="Proteomes" id="UP001140094"/>
    </source>
</evidence>
<keyword evidence="2" id="KW-0547">Nucleotide-binding</keyword>
<dbReference type="AlphaFoldDB" id="A0A9W8HR02"/>
<accession>A0A9W8HR02</accession>
<dbReference type="Gene3D" id="3.40.50.300">
    <property type="entry name" value="P-loop containing nucleotide triphosphate hydrolases"/>
    <property type="match status" value="1"/>
</dbReference>
<evidence type="ECO:0000256" key="3">
    <source>
        <dbReference type="ARBA" id="ARBA00023134"/>
    </source>
</evidence>
<comment type="caution">
    <text evidence="5">The sequence shown here is derived from an EMBL/GenBank/DDBJ whole genome shotgun (WGS) entry which is preliminary data.</text>
</comment>